<sequence>MAEASGDFVDVLFSFLTLPLGTITRLEVEIGCIKNLYQSVRDLNPDVFWNKMCKEMLLFPHNPLEASCQRLKVNVDDTRPTKYFMCDTCSKSNGLLVSTFDGAACSCGKLMTNETELLKESREGDNGVFVKGDAMFLICDDLTVLESSPGNAVQPLRKYGLKDLSKIEEKSLQVDTDKMIRVLKKVLTSKTPLSDAFLEKESSPSDSFSRYIGPSNWKGSVEIKVMVSKSKKEILFAKEDGNFVDFLVSFLTTPLGSILNHMNGKLSLGSIDNLYASVKNLDSSWFIGSSKKLLLNPGVAPQFGCKSIQLNVLQEVHTPEYWYGTPVTDDKGSERKMISTKRDMLRDPAEMKLFEPRCCDGARERAVGFVKRPCTFVVSDDLEVKTTRNAIEETTTSITYLREMENLRLDDLEENSVKITKSHEVIFTIHSSFTTYSFTLLQYWCKKIQFISMLLIWSNN</sequence>
<dbReference type="EMBL" id="CM003603">
    <property type="protein sequence ID" value="KYP77122.1"/>
    <property type="molecule type" value="Genomic_DNA"/>
</dbReference>
<name>A0A151UCW0_CAJCA</name>
<dbReference type="InterPro" id="IPR007750">
    <property type="entry name" value="DUF674"/>
</dbReference>
<evidence type="ECO:0000313" key="2">
    <source>
        <dbReference type="Proteomes" id="UP000075243"/>
    </source>
</evidence>
<dbReference type="Pfam" id="PF05056">
    <property type="entry name" value="DUF674"/>
    <property type="match status" value="1"/>
</dbReference>
<organism evidence="1 2">
    <name type="scientific">Cajanus cajan</name>
    <name type="common">Pigeon pea</name>
    <name type="synonym">Cajanus indicus</name>
    <dbReference type="NCBI Taxonomy" id="3821"/>
    <lineage>
        <taxon>Eukaryota</taxon>
        <taxon>Viridiplantae</taxon>
        <taxon>Streptophyta</taxon>
        <taxon>Embryophyta</taxon>
        <taxon>Tracheophyta</taxon>
        <taxon>Spermatophyta</taxon>
        <taxon>Magnoliopsida</taxon>
        <taxon>eudicotyledons</taxon>
        <taxon>Gunneridae</taxon>
        <taxon>Pentapetalae</taxon>
        <taxon>rosids</taxon>
        <taxon>fabids</taxon>
        <taxon>Fabales</taxon>
        <taxon>Fabaceae</taxon>
        <taxon>Papilionoideae</taxon>
        <taxon>50 kb inversion clade</taxon>
        <taxon>NPAAA clade</taxon>
        <taxon>indigoferoid/millettioid clade</taxon>
        <taxon>Phaseoleae</taxon>
        <taxon>Cajanus</taxon>
    </lineage>
</organism>
<keyword evidence="2" id="KW-1185">Reference proteome</keyword>
<proteinExistence type="predicted"/>
<dbReference type="STRING" id="3821.A0A151UCW0"/>
<dbReference type="AlphaFoldDB" id="A0A151UCW0"/>
<gene>
    <name evidence="1" type="ORF">KK1_021393</name>
</gene>
<accession>A0A151UCW0</accession>
<dbReference type="PANTHER" id="PTHR33103">
    <property type="entry name" value="OS01G0153900 PROTEIN"/>
    <property type="match status" value="1"/>
</dbReference>
<dbReference type="Gramene" id="C.cajan_20772.t">
    <property type="protein sequence ID" value="C.cajan_20772.t"/>
    <property type="gene ID" value="C.cajan_20772"/>
</dbReference>
<evidence type="ECO:0000313" key="1">
    <source>
        <dbReference type="EMBL" id="KYP77122.1"/>
    </source>
</evidence>
<protein>
    <recommendedName>
        <fullName evidence="3">DUF674 family protein</fullName>
    </recommendedName>
</protein>
<dbReference type="OMA" id="KSHESIY"/>
<dbReference type="PANTHER" id="PTHR33103:SF93">
    <property type="entry name" value="DUF674 FAMILY PROTEIN"/>
    <property type="match status" value="1"/>
</dbReference>
<evidence type="ECO:0008006" key="3">
    <source>
        <dbReference type="Google" id="ProtNLM"/>
    </source>
</evidence>
<reference evidence="1 2" key="1">
    <citation type="journal article" date="2012" name="Nat. Biotechnol.">
        <title>Draft genome sequence of pigeonpea (Cajanus cajan), an orphan legume crop of resource-poor farmers.</title>
        <authorList>
            <person name="Varshney R.K."/>
            <person name="Chen W."/>
            <person name="Li Y."/>
            <person name="Bharti A.K."/>
            <person name="Saxena R.K."/>
            <person name="Schlueter J.A."/>
            <person name="Donoghue M.T."/>
            <person name="Azam S."/>
            <person name="Fan G."/>
            <person name="Whaley A.M."/>
            <person name="Farmer A.D."/>
            <person name="Sheridan J."/>
            <person name="Iwata A."/>
            <person name="Tuteja R."/>
            <person name="Penmetsa R.V."/>
            <person name="Wu W."/>
            <person name="Upadhyaya H.D."/>
            <person name="Yang S.P."/>
            <person name="Shah T."/>
            <person name="Saxena K.B."/>
            <person name="Michael T."/>
            <person name="McCombie W.R."/>
            <person name="Yang B."/>
            <person name="Zhang G."/>
            <person name="Yang H."/>
            <person name="Wang J."/>
            <person name="Spillane C."/>
            <person name="Cook D.R."/>
            <person name="May G.D."/>
            <person name="Xu X."/>
            <person name="Jackson S.A."/>
        </authorList>
    </citation>
    <scope>NUCLEOTIDE SEQUENCE [LARGE SCALE GENOMIC DNA]</scope>
    <source>
        <strain evidence="2">cv. Asha</strain>
    </source>
</reference>
<dbReference type="Proteomes" id="UP000075243">
    <property type="component" value="Chromosome 1"/>
</dbReference>